<dbReference type="PANTHER" id="PTHR31698">
    <property type="entry name" value="LYSOZYME G FAMILY MEMBER"/>
    <property type="match status" value="1"/>
</dbReference>
<dbReference type="FunCoup" id="A0A3P8UYI7">
    <property type="interactions" value="779"/>
</dbReference>
<evidence type="ECO:0000259" key="12">
    <source>
        <dbReference type="Pfam" id="PF01464"/>
    </source>
</evidence>
<keyword evidence="5" id="KW-0929">Antimicrobial</keyword>
<accession>A0A3P8UYI7</accession>
<dbReference type="PIRSF" id="PIRSF001065">
    <property type="entry name" value="Lysozyme_g"/>
    <property type="match status" value="1"/>
</dbReference>
<feature type="active site" evidence="10">
    <location>
        <position position="104"/>
    </location>
</feature>
<evidence type="ECO:0000256" key="5">
    <source>
        <dbReference type="ARBA" id="ARBA00022529"/>
    </source>
</evidence>
<dbReference type="Gene3D" id="1.10.530.10">
    <property type="match status" value="1"/>
</dbReference>
<evidence type="ECO:0000256" key="11">
    <source>
        <dbReference type="SAM" id="MobiDB-lite"/>
    </source>
</evidence>
<dbReference type="FunFam" id="1.10.530.10:FF:000026">
    <property type="entry name" value="Lysozyme g"/>
    <property type="match status" value="1"/>
</dbReference>
<evidence type="ECO:0000256" key="9">
    <source>
        <dbReference type="ARBA" id="ARBA00031262"/>
    </source>
</evidence>
<evidence type="ECO:0000256" key="10">
    <source>
        <dbReference type="PIRSR" id="PIRSR001065-1"/>
    </source>
</evidence>
<feature type="active site" evidence="10">
    <location>
        <position position="91"/>
    </location>
</feature>
<dbReference type="GO" id="GO:0050830">
    <property type="term" value="P:defense response to Gram-positive bacterium"/>
    <property type="evidence" value="ECO:0007669"/>
    <property type="project" value="TreeGrafter"/>
</dbReference>
<dbReference type="CDD" id="cd01021">
    <property type="entry name" value="GEWL"/>
    <property type="match status" value="1"/>
</dbReference>
<dbReference type="InterPro" id="IPR023346">
    <property type="entry name" value="Lysozyme-like_dom_sf"/>
</dbReference>
<proteinExistence type="inferred from homology"/>
<dbReference type="Pfam" id="PF01464">
    <property type="entry name" value="SLT"/>
    <property type="match status" value="1"/>
</dbReference>
<evidence type="ECO:0000256" key="2">
    <source>
        <dbReference type="ARBA" id="ARBA00008902"/>
    </source>
</evidence>
<keyword evidence="6" id="KW-0081">Bacteriolytic enzyme</keyword>
<dbReference type="Ensembl" id="ENSCSET00000005354.1">
    <property type="protein sequence ID" value="ENSCSEP00000005295.1"/>
    <property type="gene ID" value="ENSCSEG00000003415.1"/>
</dbReference>
<evidence type="ECO:0000313" key="13">
    <source>
        <dbReference type="Ensembl" id="ENSCSEP00000005295.1"/>
    </source>
</evidence>
<dbReference type="EC" id="3.2.1.17" evidence="3"/>
<name>A0A3P8UYI7_CYNSE</name>
<evidence type="ECO:0000313" key="14">
    <source>
        <dbReference type="Proteomes" id="UP000265120"/>
    </source>
</evidence>
<dbReference type="InParanoid" id="A0A3P8UYI7"/>
<dbReference type="GO" id="GO:0005576">
    <property type="term" value="C:extracellular region"/>
    <property type="evidence" value="ECO:0007669"/>
    <property type="project" value="TreeGrafter"/>
</dbReference>
<dbReference type="InterPro" id="IPR002152">
    <property type="entry name" value="Glyco_hydro_23"/>
</dbReference>
<keyword evidence="7" id="KW-0378">Hydrolase</keyword>
<reference evidence="13" key="3">
    <citation type="submission" date="2025-09" db="UniProtKB">
        <authorList>
            <consortium name="Ensembl"/>
        </authorList>
    </citation>
    <scope>IDENTIFICATION</scope>
</reference>
<protein>
    <recommendedName>
        <fullName evidence="4">Lysozyme g</fullName>
        <ecNumber evidence="3">3.2.1.17</ecNumber>
    </recommendedName>
    <alternativeName>
        <fullName evidence="9">1,4-beta-N-acetylmuramidase</fullName>
    </alternativeName>
</protein>
<dbReference type="GO" id="GO:0009253">
    <property type="term" value="P:peptidoglycan catabolic process"/>
    <property type="evidence" value="ECO:0007669"/>
    <property type="project" value="InterPro"/>
</dbReference>
<evidence type="ECO:0000256" key="4">
    <source>
        <dbReference type="ARBA" id="ARBA00016485"/>
    </source>
</evidence>
<dbReference type="InterPro" id="IPR008258">
    <property type="entry name" value="Transglycosylase_SLT_dom_1"/>
</dbReference>
<dbReference type="GO" id="GO:0003796">
    <property type="term" value="F:lysozyme activity"/>
    <property type="evidence" value="ECO:0007669"/>
    <property type="project" value="UniProtKB-EC"/>
</dbReference>
<dbReference type="STRING" id="244447.ENSCSEP00000005295"/>
<dbReference type="PRINTS" id="PR00749">
    <property type="entry name" value="LYSOZYMEG"/>
</dbReference>
<evidence type="ECO:0000256" key="7">
    <source>
        <dbReference type="ARBA" id="ARBA00022801"/>
    </source>
</evidence>
<evidence type="ECO:0000256" key="8">
    <source>
        <dbReference type="ARBA" id="ARBA00023295"/>
    </source>
</evidence>
<dbReference type="PANTHER" id="PTHR31698:SF8">
    <property type="entry name" value="LYSOZYME G-RELATED"/>
    <property type="match status" value="1"/>
</dbReference>
<keyword evidence="8" id="KW-0326">Glycosidase</keyword>
<reference evidence="13" key="2">
    <citation type="submission" date="2025-08" db="UniProtKB">
        <authorList>
            <consortium name="Ensembl"/>
        </authorList>
    </citation>
    <scope>IDENTIFICATION</scope>
</reference>
<keyword evidence="14" id="KW-1185">Reference proteome</keyword>
<reference evidence="13 14" key="1">
    <citation type="journal article" date="2014" name="Nat. Genet.">
        <title>Whole-genome sequence of a flatfish provides insights into ZW sex chromosome evolution and adaptation to a benthic lifestyle.</title>
        <authorList>
            <person name="Chen S."/>
            <person name="Zhang G."/>
            <person name="Shao C."/>
            <person name="Huang Q."/>
            <person name="Liu G."/>
            <person name="Zhang P."/>
            <person name="Song W."/>
            <person name="An N."/>
            <person name="Chalopin D."/>
            <person name="Volff J.N."/>
            <person name="Hong Y."/>
            <person name="Li Q."/>
            <person name="Sha Z."/>
            <person name="Zhou H."/>
            <person name="Xie M."/>
            <person name="Yu Q."/>
            <person name="Liu Y."/>
            <person name="Xiang H."/>
            <person name="Wang N."/>
            <person name="Wu K."/>
            <person name="Yang C."/>
            <person name="Zhou Q."/>
            <person name="Liao X."/>
            <person name="Yang L."/>
            <person name="Hu Q."/>
            <person name="Zhang J."/>
            <person name="Meng L."/>
            <person name="Jin L."/>
            <person name="Tian Y."/>
            <person name="Lian J."/>
            <person name="Yang J."/>
            <person name="Miao G."/>
            <person name="Liu S."/>
            <person name="Liang Z."/>
            <person name="Yan F."/>
            <person name="Li Y."/>
            <person name="Sun B."/>
            <person name="Zhang H."/>
            <person name="Zhang J."/>
            <person name="Zhu Y."/>
            <person name="Du M."/>
            <person name="Zhao Y."/>
            <person name="Schartl M."/>
            <person name="Tang Q."/>
            <person name="Wang J."/>
        </authorList>
    </citation>
    <scope>NUCLEOTIDE SEQUENCE</scope>
</reference>
<evidence type="ECO:0000256" key="1">
    <source>
        <dbReference type="ARBA" id="ARBA00000632"/>
    </source>
</evidence>
<dbReference type="AlphaFoldDB" id="A0A3P8UYI7"/>
<comment type="catalytic activity">
    <reaction evidence="1">
        <text>Hydrolysis of (1-&gt;4)-beta-linkages between N-acetylmuramic acid and N-acetyl-D-glucosamine residues in a peptidoglycan and between N-acetyl-D-glucosamine residues in chitodextrins.</text>
        <dbReference type="EC" id="3.2.1.17"/>
    </reaction>
</comment>
<feature type="region of interest" description="Disordered" evidence="11">
    <location>
        <begin position="1"/>
        <end position="35"/>
    </location>
</feature>
<comment type="similarity">
    <text evidence="2">Belongs to the glycosyl hydrolase 23 family.</text>
</comment>
<dbReference type="Proteomes" id="UP000265120">
    <property type="component" value="Chromosome 9"/>
</dbReference>
<dbReference type="OMA" id="SCAHISQ"/>
<evidence type="ECO:0000256" key="6">
    <source>
        <dbReference type="ARBA" id="ARBA00022638"/>
    </source>
</evidence>
<feature type="compositionally biased region" description="Low complexity" evidence="11">
    <location>
        <begin position="1"/>
        <end position="23"/>
    </location>
</feature>
<dbReference type="GeneTree" id="ENSGT00390000017614"/>
<feature type="compositionally biased region" description="Polar residues" evidence="11">
    <location>
        <begin position="24"/>
        <end position="35"/>
    </location>
</feature>
<sequence>MGGLFSSSAFTTSSTSSSSSNSFGNINRIPTSGASWKTAQQDKLDYKGAKASQTLAETDSDRMKKYRDKIIRVANETGIQPCLIAAIISRESRAGKALKNGWGDWSPKRQAWNAWGLMQVDVNPEGGGHTPRGAWDSEEHILQGKEILISFIGKIRKKFPKWSKEHQLKGAIAAYNQGDGKVHSFENVDENTTGKDYSNDVISRALWYQRNGYKN</sequence>
<dbReference type="SUPFAM" id="SSF53955">
    <property type="entry name" value="Lysozyme-like"/>
    <property type="match status" value="1"/>
</dbReference>
<dbReference type="GO" id="GO:0031640">
    <property type="term" value="P:killing of cells of another organism"/>
    <property type="evidence" value="ECO:0007669"/>
    <property type="project" value="UniProtKB-KW"/>
</dbReference>
<evidence type="ECO:0000256" key="3">
    <source>
        <dbReference type="ARBA" id="ARBA00012732"/>
    </source>
</evidence>
<organism evidence="13 14">
    <name type="scientific">Cynoglossus semilaevis</name>
    <name type="common">Tongue sole</name>
    <dbReference type="NCBI Taxonomy" id="244447"/>
    <lineage>
        <taxon>Eukaryota</taxon>
        <taxon>Metazoa</taxon>
        <taxon>Chordata</taxon>
        <taxon>Craniata</taxon>
        <taxon>Vertebrata</taxon>
        <taxon>Euteleostomi</taxon>
        <taxon>Actinopterygii</taxon>
        <taxon>Neopterygii</taxon>
        <taxon>Teleostei</taxon>
        <taxon>Neoteleostei</taxon>
        <taxon>Acanthomorphata</taxon>
        <taxon>Carangaria</taxon>
        <taxon>Pleuronectiformes</taxon>
        <taxon>Pleuronectoidei</taxon>
        <taxon>Cynoglossidae</taxon>
        <taxon>Cynoglossinae</taxon>
        <taxon>Cynoglossus</taxon>
    </lineage>
</organism>
<feature type="domain" description="Transglycosylase SLT" evidence="12">
    <location>
        <begin position="70"/>
        <end position="189"/>
    </location>
</feature>